<dbReference type="SUPFAM" id="SSF53448">
    <property type="entry name" value="Nucleotide-diphospho-sugar transferases"/>
    <property type="match status" value="1"/>
</dbReference>
<evidence type="ECO:0000313" key="6">
    <source>
        <dbReference type="Proteomes" id="UP000576969"/>
    </source>
</evidence>
<evidence type="ECO:0000256" key="2">
    <source>
        <dbReference type="ARBA" id="ARBA00022676"/>
    </source>
</evidence>
<dbReference type="InterPro" id="IPR023981">
    <property type="entry name" value="MftF"/>
</dbReference>
<dbReference type="PANTHER" id="PTHR43685:SF5">
    <property type="entry name" value="GLYCOSYLTRANSFERASE EPSE-RELATED"/>
    <property type="match status" value="1"/>
</dbReference>
<comment type="similarity">
    <text evidence="1">Belongs to the glycosyltransferase 2 family.</text>
</comment>
<dbReference type="EMBL" id="JACCBV010000001">
    <property type="protein sequence ID" value="NYE18157.1"/>
    <property type="molecule type" value="Genomic_DNA"/>
</dbReference>
<keyword evidence="2" id="KW-0328">Glycosyltransferase</keyword>
<dbReference type="AlphaFoldDB" id="A0A7Y9KG80"/>
<dbReference type="Pfam" id="PF00535">
    <property type="entry name" value="Glycos_transf_2"/>
    <property type="match status" value="1"/>
</dbReference>
<dbReference type="Gene3D" id="3.90.550.10">
    <property type="entry name" value="Spore Coat Polysaccharide Biosynthesis Protein SpsA, Chain A"/>
    <property type="match status" value="1"/>
</dbReference>
<organism evidence="5 6">
    <name type="scientific">Microbacterium immunditiarum</name>
    <dbReference type="NCBI Taxonomy" id="337480"/>
    <lineage>
        <taxon>Bacteria</taxon>
        <taxon>Bacillati</taxon>
        <taxon>Actinomycetota</taxon>
        <taxon>Actinomycetes</taxon>
        <taxon>Micrococcales</taxon>
        <taxon>Microbacteriaceae</taxon>
        <taxon>Microbacterium</taxon>
    </lineage>
</organism>
<sequence>MTLPDGFTVRLNRHTRVEDGGRVLIGGSPTRVARLKPAAITAFEGRELVVRDAATRALAEHLLATGIGDPVAGSLPPIPLSELTVVIPVHDRPAQLARLLASVPREVARVIVVDDASTRAEAVASVVAAHGAHLIPLDRNVGAAAARNAGLAAVETPFVAFVDSDVVLEDGCFEVLLRHFADPELAMAAPRVVGLDTERPNWITRYENARSSLDLGGQSASVRPRSPVTWVSSTCLVARVAHLGEGFDASMRVGEDVDLVWRLVDEGHRVRFEPAATVRHEHRTRLRTWLGRKFFYGTGAHLLAVRHPQDVAPVVLPPWGALVLALLFVQKRWSLPAIALTGVIVAGGIVKRLGHVRRPWPIASRLTINGMIAALGQGFALLLRHWWPVTVVLGVFSKTMRRAAAIAAVADVVWEFLRLKPKLDPVRFGVARRLDDVAYGGGVWWGALRGRSAKALLPAIIRTPKADTARAPRG</sequence>
<evidence type="ECO:0000256" key="3">
    <source>
        <dbReference type="ARBA" id="ARBA00022679"/>
    </source>
</evidence>
<dbReference type="RefSeq" id="WP_179486637.1">
    <property type="nucleotide sequence ID" value="NZ_JACCBV010000001.1"/>
</dbReference>
<feature type="domain" description="Glycosyltransferase 2-like" evidence="4">
    <location>
        <begin position="84"/>
        <end position="207"/>
    </location>
</feature>
<dbReference type="GO" id="GO:0016757">
    <property type="term" value="F:glycosyltransferase activity"/>
    <property type="evidence" value="ECO:0007669"/>
    <property type="project" value="UniProtKB-KW"/>
</dbReference>
<accession>A0A7Y9KG80</accession>
<dbReference type="InterPro" id="IPR029044">
    <property type="entry name" value="Nucleotide-diphossugar_trans"/>
</dbReference>
<dbReference type="Proteomes" id="UP000576969">
    <property type="component" value="Unassembled WGS sequence"/>
</dbReference>
<dbReference type="NCBIfam" id="TIGR03965">
    <property type="entry name" value="mycofact_glyco"/>
    <property type="match status" value="1"/>
</dbReference>
<reference evidence="5 6" key="1">
    <citation type="submission" date="2020-07" db="EMBL/GenBank/DDBJ databases">
        <title>Sequencing the genomes of 1000 actinobacteria strains.</title>
        <authorList>
            <person name="Klenk H.-P."/>
        </authorList>
    </citation>
    <scope>NUCLEOTIDE SEQUENCE [LARGE SCALE GENOMIC DNA]</scope>
    <source>
        <strain evidence="5 6">DSM 24662</strain>
    </source>
</reference>
<evidence type="ECO:0000313" key="5">
    <source>
        <dbReference type="EMBL" id="NYE18157.1"/>
    </source>
</evidence>
<name>A0A7Y9KG80_9MICO</name>
<dbReference type="InterPro" id="IPR050834">
    <property type="entry name" value="Glycosyltransf_2"/>
</dbReference>
<dbReference type="PANTHER" id="PTHR43685">
    <property type="entry name" value="GLYCOSYLTRANSFERASE"/>
    <property type="match status" value="1"/>
</dbReference>
<proteinExistence type="inferred from homology"/>
<comment type="caution">
    <text evidence="5">The sequence shown here is derived from an EMBL/GenBank/DDBJ whole genome shotgun (WGS) entry which is preliminary data.</text>
</comment>
<evidence type="ECO:0000259" key="4">
    <source>
        <dbReference type="Pfam" id="PF00535"/>
    </source>
</evidence>
<keyword evidence="6" id="KW-1185">Reference proteome</keyword>
<keyword evidence="3 5" id="KW-0808">Transferase</keyword>
<dbReference type="InterPro" id="IPR001173">
    <property type="entry name" value="Glyco_trans_2-like"/>
</dbReference>
<protein>
    <submittedName>
        <fullName evidence="5">Mycofactocin system glycosyltransferase</fullName>
    </submittedName>
</protein>
<evidence type="ECO:0000256" key="1">
    <source>
        <dbReference type="ARBA" id="ARBA00006739"/>
    </source>
</evidence>
<gene>
    <name evidence="5" type="ORF">BJ991_000185</name>
</gene>